<feature type="domain" description="Glycosyl transferase family 1" evidence="2">
    <location>
        <begin position="195"/>
        <end position="344"/>
    </location>
</feature>
<evidence type="ECO:0000313" key="5">
    <source>
        <dbReference type="Proteomes" id="UP000001916"/>
    </source>
</evidence>
<dbReference type="KEGG" id="msv:Mesil_0239"/>
<sequence length="381" mass="41895">MRVGFFTYGMGQRLTGIGRYTVELTRALKAAEPGLEIVLLNPYPDSPLEWYREFETYPVPALQKVPAAASLGNWLLHRAALELQLDILHDPCGIAPFLIPTKAYRRVTTIHDAIPLVMPEVQPLATRLIFRTLVPLARYTADAIFTVSQHAALDLARHARLPQSKLFVAPNAVNPPLAISEAEVRAALERLGVIPPYFLAVGQLASRKNLPRLLEAFALLRRENPELSLAVVGPSTWKGHEIFQKARNLEGVTLTGFVSDSDLDALYYGALALVFPSLYEGFGIPALEAMAHGTPVLAARASALPEVVGEAGLLFDPTSVEAIAAAMRRIWQDKGLREELRRRGLERAKQYTWAETAGKTLEVYRNLSGGQAVRRGAYSEA</sequence>
<dbReference type="Gene3D" id="3.40.50.2000">
    <property type="entry name" value="Glycogen Phosphorylase B"/>
    <property type="match status" value="2"/>
</dbReference>
<dbReference type="EMBL" id="CP002042">
    <property type="protein sequence ID" value="ADH62183.1"/>
    <property type="molecule type" value="Genomic_DNA"/>
</dbReference>
<dbReference type="AlphaFoldDB" id="D7BHE5"/>
<dbReference type="GO" id="GO:0016757">
    <property type="term" value="F:glycosyltransferase activity"/>
    <property type="evidence" value="ECO:0007669"/>
    <property type="project" value="InterPro"/>
</dbReference>
<evidence type="ECO:0000256" key="1">
    <source>
        <dbReference type="ARBA" id="ARBA00022679"/>
    </source>
</evidence>
<dbReference type="CDD" id="cd03809">
    <property type="entry name" value="GT4_MtfB-like"/>
    <property type="match status" value="1"/>
</dbReference>
<dbReference type="Pfam" id="PF00534">
    <property type="entry name" value="Glycos_transf_1"/>
    <property type="match status" value="1"/>
</dbReference>
<dbReference type="CAZy" id="GT4">
    <property type="family name" value="Glycosyltransferase Family 4"/>
</dbReference>
<evidence type="ECO:0000259" key="2">
    <source>
        <dbReference type="Pfam" id="PF00534"/>
    </source>
</evidence>
<dbReference type="RefSeq" id="WP_013156790.1">
    <property type="nucleotide sequence ID" value="NC_014212.1"/>
</dbReference>
<organism evidence="4 5">
    <name type="scientific">Allomeiothermus silvanus (strain ATCC 700542 / DSM 9946 / NBRC 106475 / NCIMB 13440 / VI-R2)</name>
    <name type="common">Thermus silvanus</name>
    <dbReference type="NCBI Taxonomy" id="526227"/>
    <lineage>
        <taxon>Bacteria</taxon>
        <taxon>Thermotogati</taxon>
        <taxon>Deinococcota</taxon>
        <taxon>Deinococci</taxon>
        <taxon>Thermales</taxon>
        <taxon>Thermaceae</taxon>
        <taxon>Allomeiothermus</taxon>
    </lineage>
</organism>
<dbReference type="eggNOG" id="COG0438">
    <property type="taxonomic scope" value="Bacteria"/>
</dbReference>
<dbReference type="OrthoDB" id="9797829at2"/>
<evidence type="ECO:0000313" key="4">
    <source>
        <dbReference type="EMBL" id="ADH62183.1"/>
    </source>
</evidence>
<feature type="domain" description="Glycosyltransferase subfamily 4-like N-terminal" evidence="3">
    <location>
        <begin position="16"/>
        <end position="175"/>
    </location>
</feature>
<reference evidence="4 5" key="1">
    <citation type="journal article" date="2010" name="Stand. Genomic Sci.">
        <title>Complete genome sequence of Meiothermus silvanus type strain (VI-R2).</title>
        <authorList>
            <person name="Sikorski J."/>
            <person name="Tindall B.J."/>
            <person name="Lowry S."/>
            <person name="Lucas S."/>
            <person name="Nolan M."/>
            <person name="Copeland A."/>
            <person name="Glavina Del Rio T."/>
            <person name="Tice H."/>
            <person name="Cheng J.F."/>
            <person name="Han C."/>
            <person name="Pitluck S."/>
            <person name="Liolios K."/>
            <person name="Ivanova N."/>
            <person name="Mavromatis K."/>
            <person name="Mikhailova N."/>
            <person name="Pati A."/>
            <person name="Goodwin L."/>
            <person name="Chen A."/>
            <person name="Palaniappan K."/>
            <person name="Land M."/>
            <person name="Hauser L."/>
            <person name="Chang Y.J."/>
            <person name="Jeffries C.D."/>
            <person name="Rohde M."/>
            <person name="Goker M."/>
            <person name="Woyke T."/>
            <person name="Bristow J."/>
            <person name="Eisen J.A."/>
            <person name="Markowitz V."/>
            <person name="Hugenholtz P."/>
            <person name="Kyrpides N.C."/>
            <person name="Klenk H.P."/>
            <person name="Lapidus A."/>
        </authorList>
    </citation>
    <scope>NUCLEOTIDE SEQUENCE [LARGE SCALE GENOMIC DNA]</scope>
    <source>
        <strain evidence="5">ATCC 700542 / DSM 9946 / VI-R2</strain>
    </source>
</reference>
<dbReference type="PANTHER" id="PTHR46401:SF2">
    <property type="entry name" value="GLYCOSYLTRANSFERASE WBBK-RELATED"/>
    <property type="match status" value="1"/>
</dbReference>
<dbReference type="Pfam" id="PF13439">
    <property type="entry name" value="Glyco_transf_4"/>
    <property type="match status" value="1"/>
</dbReference>
<dbReference type="STRING" id="526227.Mesil_0239"/>
<dbReference type="PANTHER" id="PTHR46401">
    <property type="entry name" value="GLYCOSYLTRANSFERASE WBBK-RELATED"/>
    <property type="match status" value="1"/>
</dbReference>
<dbReference type="InterPro" id="IPR001296">
    <property type="entry name" value="Glyco_trans_1"/>
</dbReference>
<dbReference type="HOGENOM" id="CLU_009583_27_5_0"/>
<proteinExistence type="predicted"/>
<dbReference type="FunFam" id="3.40.50.2000:FF:000119">
    <property type="entry name" value="Glycosyl transferase group 1"/>
    <property type="match status" value="1"/>
</dbReference>
<name>D7BHE5_ALLS1</name>
<dbReference type="Proteomes" id="UP000001916">
    <property type="component" value="Chromosome"/>
</dbReference>
<accession>D7BHE5</accession>
<keyword evidence="5" id="KW-1185">Reference proteome</keyword>
<evidence type="ECO:0000259" key="3">
    <source>
        <dbReference type="Pfam" id="PF13439"/>
    </source>
</evidence>
<keyword evidence="1 4" id="KW-0808">Transferase</keyword>
<gene>
    <name evidence="4" type="ordered locus">Mesil_0239</name>
</gene>
<dbReference type="SUPFAM" id="SSF53756">
    <property type="entry name" value="UDP-Glycosyltransferase/glycogen phosphorylase"/>
    <property type="match status" value="1"/>
</dbReference>
<protein>
    <submittedName>
        <fullName evidence="4">Glycosyl transferase group 1</fullName>
    </submittedName>
</protein>
<dbReference type="InterPro" id="IPR028098">
    <property type="entry name" value="Glyco_trans_4-like_N"/>
</dbReference>